<comment type="caution">
    <text evidence="1">The sequence shown here is derived from an EMBL/GenBank/DDBJ whole genome shotgun (WGS) entry which is preliminary data.</text>
</comment>
<accession>A0ABR9SIT5</accession>
<evidence type="ECO:0000313" key="1">
    <source>
        <dbReference type="EMBL" id="MBE7942265.1"/>
    </source>
</evidence>
<dbReference type="RefSeq" id="WP_193781821.1">
    <property type="nucleotide sequence ID" value="NZ_JADDOJ010000088.1"/>
</dbReference>
<dbReference type="Proteomes" id="UP000715965">
    <property type="component" value="Unassembled WGS sequence"/>
</dbReference>
<dbReference type="EMBL" id="JADDOJ010000088">
    <property type="protein sequence ID" value="MBE7942265.1"/>
    <property type="molecule type" value="Genomic_DNA"/>
</dbReference>
<evidence type="ECO:0000313" key="2">
    <source>
        <dbReference type="Proteomes" id="UP000715965"/>
    </source>
</evidence>
<gene>
    <name evidence="1" type="ORF">IM725_16965</name>
</gene>
<protein>
    <submittedName>
        <fullName evidence="1">Uncharacterized protein</fullName>
    </submittedName>
</protein>
<proteinExistence type="predicted"/>
<keyword evidence="2" id="KW-1185">Reference proteome</keyword>
<reference evidence="1 2" key="1">
    <citation type="submission" date="2020-10" db="EMBL/GenBank/DDBJ databases">
        <title>Draft genome of Ramlibacter aquaticus LMG 30558.</title>
        <authorList>
            <person name="Props R."/>
        </authorList>
    </citation>
    <scope>NUCLEOTIDE SEQUENCE [LARGE SCALE GENOMIC DNA]</scope>
    <source>
        <strain evidence="1 2">LMG 30558</strain>
    </source>
</reference>
<name>A0ABR9SIT5_9BURK</name>
<organism evidence="1 2">
    <name type="scientific">Ramlibacter aquaticus</name>
    <dbReference type="NCBI Taxonomy" id="2780094"/>
    <lineage>
        <taxon>Bacteria</taxon>
        <taxon>Pseudomonadati</taxon>
        <taxon>Pseudomonadota</taxon>
        <taxon>Betaproteobacteria</taxon>
        <taxon>Burkholderiales</taxon>
        <taxon>Comamonadaceae</taxon>
        <taxon>Ramlibacter</taxon>
    </lineage>
</organism>
<sequence>MDSIVTGASAQDKVGRLDAHALGVVGVDAQRRISIFEDAVPGASNDQAFELVREELLSVHNNVLSELEATK</sequence>